<dbReference type="RefSeq" id="WP_131552067.1">
    <property type="nucleotide sequence ID" value="NZ_SJSK01000001.1"/>
</dbReference>
<dbReference type="EMBL" id="SJSK01000001">
    <property type="protein sequence ID" value="TCC94206.1"/>
    <property type="molecule type" value="Genomic_DNA"/>
</dbReference>
<feature type="domain" description="D-isomer specific 2-hydroxyacid dehydrogenase catalytic" evidence="3">
    <location>
        <begin position="19"/>
        <end position="303"/>
    </location>
</feature>
<evidence type="ECO:0000259" key="4">
    <source>
        <dbReference type="Pfam" id="PF02826"/>
    </source>
</evidence>
<dbReference type="GO" id="GO:0051287">
    <property type="term" value="F:NAD binding"/>
    <property type="evidence" value="ECO:0007669"/>
    <property type="project" value="InterPro"/>
</dbReference>
<dbReference type="CDD" id="cd12172">
    <property type="entry name" value="PGDH_like_2"/>
    <property type="match status" value="1"/>
</dbReference>
<dbReference type="GO" id="GO:0030267">
    <property type="term" value="F:glyoxylate reductase (NADPH) activity"/>
    <property type="evidence" value="ECO:0007669"/>
    <property type="project" value="TreeGrafter"/>
</dbReference>
<evidence type="ECO:0000256" key="2">
    <source>
        <dbReference type="RuleBase" id="RU003719"/>
    </source>
</evidence>
<comment type="similarity">
    <text evidence="2">Belongs to the D-isomer specific 2-hydroxyacid dehydrogenase family.</text>
</comment>
<dbReference type="Proteomes" id="UP000292884">
    <property type="component" value="Unassembled WGS sequence"/>
</dbReference>
<dbReference type="PANTHER" id="PTHR10996">
    <property type="entry name" value="2-HYDROXYACID DEHYDROGENASE-RELATED"/>
    <property type="match status" value="1"/>
</dbReference>
<evidence type="ECO:0000259" key="3">
    <source>
        <dbReference type="Pfam" id="PF00389"/>
    </source>
</evidence>
<feature type="domain" description="D-isomer specific 2-hydroxyacid dehydrogenase NAD-binding" evidence="4">
    <location>
        <begin position="114"/>
        <end position="286"/>
    </location>
</feature>
<dbReference type="GO" id="GO:0005829">
    <property type="term" value="C:cytosol"/>
    <property type="evidence" value="ECO:0007669"/>
    <property type="project" value="TreeGrafter"/>
</dbReference>
<comment type="caution">
    <text evidence="5">The sequence shown here is derived from an EMBL/GenBank/DDBJ whole genome shotgun (WGS) entry which is preliminary data.</text>
</comment>
<keyword evidence="1 2" id="KW-0560">Oxidoreductase</keyword>
<dbReference type="Pfam" id="PF00389">
    <property type="entry name" value="2-Hacid_dh"/>
    <property type="match status" value="1"/>
</dbReference>
<organism evidence="5 6">
    <name type="scientific">Pedobacter frigiditerrae</name>
    <dbReference type="NCBI Taxonomy" id="2530452"/>
    <lineage>
        <taxon>Bacteria</taxon>
        <taxon>Pseudomonadati</taxon>
        <taxon>Bacteroidota</taxon>
        <taxon>Sphingobacteriia</taxon>
        <taxon>Sphingobacteriales</taxon>
        <taxon>Sphingobacteriaceae</taxon>
        <taxon>Pedobacter</taxon>
    </lineage>
</organism>
<accession>A0A4V2MJG8</accession>
<reference evidence="5 6" key="1">
    <citation type="submission" date="2019-02" db="EMBL/GenBank/DDBJ databases">
        <title>Pedobacter sp. RP-1-13 sp. nov., isolated from Arctic soil.</title>
        <authorList>
            <person name="Dahal R.H."/>
        </authorList>
    </citation>
    <scope>NUCLEOTIDE SEQUENCE [LARGE SCALE GENOMIC DNA]</scope>
    <source>
        <strain evidence="5 6">RP-1-13</strain>
    </source>
</reference>
<keyword evidence="6" id="KW-1185">Reference proteome</keyword>
<dbReference type="Pfam" id="PF02826">
    <property type="entry name" value="2-Hacid_dh_C"/>
    <property type="match status" value="1"/>
</dbReference>
<dbReference type="InterPro" id="IPR050223">
    <property type="entry name" value="D-isomer_2-hydroxyacid_DH"/>
</dbReference>
<dbReference type="InterPro" id="IPR006139">
    <property type="entry name" value="D-isomer_2_OHA_DH_cat_dom"/>
</dbReference>
<dbReference type="SUPFAM" id="SSF51735">
    <property type="entry name" value="NAD(P)-binding Rossmann-fold domains"/>
    <property type="match status" value="1"/>
</dbReference>
<evidence type="ECO:0000256" key="1">
    <source>
        <dbReference type="ARBA" id="ARBA00023002"/>
    </source>
</evidence>
<dbReference type="InterPro" id="IPR036291">
    <property type="entry name" value="NAD(P)-bd_dom_sf"/>
</dbReference>
<dbReference type="AlphaFoldDB" id="A0A4V2MJG8"/>
<dbReference type="OrthoDB" id="1522997at2"/>
<name>A0A4V2MJG8_9SPHI</name>
<proteinExistence type="inferred from homology"/>
<dbReference type="GO" id="GO:0016618">
    <property type="term" value="F:hydroxypyruvate reductase [NAD(P)H] activity"/>
    <property type="evidence" value="ECO:0007669"/>
    <property type="project" value="TreeGrafter"/>
</dbReference>
<evidence type="ECO:0000313" key="6">
    <source>
        <dbReference type="Proteomes" id="UP000292884"/>
    </source>
</evidence>
<evidence type="ECO:0000313" key="5">
    <source>
        <dbReference type="EMBL" id="TCC94206.1"/>
    </source>
</evidence>
<protein>
    <submittedName>
        <fullName evidence="5">Phosphoglycerate dehydrogenase</fullName>
    </submittedName>
</protein>
<dbReference type="InterPro" id="IPR006140">
    <property type="entry name" value="D-isomer_DH_NAD-bd"/>
</dbReference>
<gene>
    <name evidence="5" type="ORF">EZ428_05360</name>
</gene>
<sequence length="311" mass="33898">MKVLVTCPPMLKAIDQLRHLFEEKGIELITPNVVQVLTEEELIELVPTVDAWIIGDDPATERVFTAGKNGKLRAAVKWGVGVDNVDFKACEKLGIPIQNTPRMFGNEVADMALAYFTGLLRESYKVDREVRKGNWIKPPGMSTVDKTVALIGLGDIGLAVARRLKGFDVKINAYDPFTNLNAAQAGVDQVLPFPEGLEAADFVIITCALTPSSYHMINAETIAQMKDGVKVINVARGPLIDEPALIDALKSGKVSAAGLDVFEIEPLPADSELRTFEQCIFGTHNGSNTKEAVIRASHRAIEILFGFLDIK</sequence>
<dbReference type="SUPFAM" id="SSF52283">
    <property type="entry name" value="Formate/glycerate dehydrogenase catalytic domain-like"/>
    <property type="match status" value="1"/>
</dbReference>
<dbReference type="PANTHER" id="PTHR10996:SF283">
    <property type="entry name" value="GLYOXYLATE_HYDROXYPYRUVATE REDUCTASE B"/>
    <property type="match status" value="1"/>
</dbReference>
<dbReference type="Gene3D" id="3.40.50.720">
    <property type="entry name" value="NAD(P)-binding Rossmann-like Domain"/>
    <property type="match status" value="2"/>
</dbReference>